<proteinExistence type="predicted"/>
<keyword evidence="1" id="KW-0472">Membrane</keyword>
<sequence length="266" mass="31194">MKQPKEGRPIMTNNFFAWHRFWCYFKKLWMEHRSQFYIATGITFGVLLMVMLATFFLTCSYNDGEALADYQVIGMAETISGWTSFIYTIVMIVAASQFFSDGKLKSGRIHVLTTPVSMFENWLARVCLFVVAYIIMFHVVFNVVELLRALLMTTVHYEGPMLWGGIGHISFYSDQYWEIWFYFTAFYAFLITTYMLGSVVFLRRSLLLTTITLLILLFIGGIFTLFIGVGRIENGLHFFYWLAFLSVANLWLSYRRLCEMEIKNRR</sequence>
<evidence type="ECO:0000313" key="2">
    <source>
        <dbReference type="EMBL" id="SJZ65784.1"/>
    </source>
</evidence>
<evidence type="ECO:0008006" key="4">
    <source>
        <dbReference type="Google" id="ProtNLM"/>
    </source>
</evidence>
<dbReference type="STRING" id="28136.SAMN02745202_00732"/>
<keyword evidence="1" id="KW-1133">Transmembrane helix</keyword>
<evidence type="ECO:0000256" key="1">
    <source>
        <dbReference type="SAM" id="Phobius"/>
    </source>
</evidence>
<feature type="transmembrane region" description="Helical" evidence="1">
    <location>
        <begin position="122"/>
        <end position="144"/>
    </location>
</feature>
<feature type="transmembrane region" description="Helical" evidence="1">
    <location>
        <begin position="179"/>
        <end position="201"/>
    </location>
</feature>
<name>A0A1T4MG99_9BACT</name>
<evidence type="ECO:0000313" key="3">
    <source>
        <dbReference type="Proteomes" id="UP000190065"/>
    </source>
</evidence>
<reference evidence="2 3" key="1">
    <citation type="submission" date="2017-02" db="EMBL/GenBank/DDBJ databases">
        <authorList>
            <person name="Peterson S.W."/>
        </authorList>
    </citation>
    <scope>NUCLEOTIDE SEQUENCE [LARGE SCALE GENOMIC DNA]</scope>
    <source>
        <strain evidence="2 3">ATCC 43324</strain>
    </source>
</reference>
<keyword evidence="1" id="KW-0812">Transmembrane</keyword>
<organism evidence="2 3">
    <name type="scientific">Segatella oulorum</name>
    <dbReference type="NCBI Taxonomy" id="28136"/>
    <lineage>
        <taxon>Bacteria</taxon>
        <taxon>Pseudomonadati</taxon>
        <taxon>Bacteroidota</taxon>
        <taxon>Bacteroidia</taxon>
        <taxon>Bacteroidales</taxon>
        <taxon>Prevotellaceae</taxon>
        <taxon>Segatella</taxon>
    </lineage>
</organism>
<accession>A0A1T4MG99</accession>
<dbReference type="Proteomes" id="UP000190065">
    <property type="component" value="Unassembled WGS sequence"/>
</dbReference>
<dbReference type="EMBL" id="FUXK01000006">
    <property type="protein sequence ID" value="SJZ65784.1"/>
    <property type="molecule type" value="Genomic_DNA"/>
</dbReference>
<feature type="transmembrane region" description="Helical" evidence="1">
    <location>
        <begin position="78"/>
        <end position="99"/>
    </location>
</feature>
<feature type="transmembrane region" description="Helical" evidence="1">
    <location>
        <begin position="36"/>
        <end position="58"/>
    </location>
</feature>
<protein>
    <recommendedName>
        <fullName evidence="4">ABC-2 family transporter protein</fullName>
    </recommendedName>
</protein>
<dbReference type="AlphaFoldDB" id="A0A1T4MG99"/>
<gene>
    <name evidence="2" type="ORF">SAMN02745202_00732</name>
</gene>
<feature type="transmembrane region" description="Helical" evidence="1">
    <location>
        <begin position="213"/>
        <end position="232"/>
    </location>
</feature>
<feature type="transmembrane region" description="Helical" evidence="1">
    <location>
        <begin position="238"/>
        <end position="257"/>
    </location>
</feature>